<sequence length="442" mass="46111">MKITVKTLATAAAVLALAGVANAATVEINGYGASAQYPYWKAMTKKFLEDVAGCSKIAPNDVKTAVTSDDKHFIAEGKSCTAYGNDNITIRYSGIASAESVRSLMGTTNPDSCPTAYQRKVAGSVAAPNTKVCKTIDFGASDVAGDSFGQTTKGATLGPMGTDYVTFTANAEDTSALTPANPLVVPFAFFVNKAVTKSVCNAGSPVNAGNYCQVETDCGGTIGTTTYCDGSTQKTIDNITRVQAVNLFNGTVNNWADFGANYASKPVVTCMRHAGSGTQAAFEKTVMSGGNAWGGNIPVDQVAGRTYFGKSSGDLIKCVNGNSVASPNGNATVAAIGFADADQPLGVANTSQNVVRINYNGVAPSRINIRNGIYDYWTTQWIYQVAGSEKPIVNDMITFASDPANIPADKAGMWASAAEMKFNKFTDGEFIGFYGAATEVLP</sequence>
<protein>
    <recommendedName>
        <fullName evidence="4">PBP domain-containing protein</fullName>
    </recommendedName>
</protein>
<accession>A0AAW4L9A8</accession>
<feature type="signal peptide" evidence="1">
    <location>
        <begin position="1"/>
        <end position="23"/>
    </location>
</feature>
<dbReference type="PANTHER" id="PTHR30570">
    <property type="entry name" value="PERIPLASMIC PHOSPHATE BINDING COMPONENT OF PHOSPHATE ABC TRANSPORTER"/>
    <property type="match status" value="1"/>
</dbReference>
<evidence type="ECO:0000256" key="1">
    <source>
        <dbReference type="SAM" id="SignalP"/>
    </source>
</evidence>
<reference evidence="2 3" key="1">
    <citation type="submission" date="2021-05" db="EMBL/GenBank/DDBJ databases">
        <title>The draft genome of Geobacter pelophilus DSM 12255.</title>
        <authorList>
            <person name="Xu Z."/>
            <person name="Masuda Y."/>
            <person name="Itoh H."/>
            <person name="Senoo K."/>
        </authorList>
    </citation>
    <scope>NUCLEOTIDE SEQUENCE [LARGE SCALE GENOMIC DNA]</scope>
    <source>
        <strain evidence="2 3">DSM 12255</strain>
    </source>
</reference>
<dbReference type="Proteomes" id="UP000811899">
    <property type="component" value="Unassembled WGS sequence"/>
</dbReference>
<name>A0AAW4L9A8_9BACT</name>
<evidence type="ECO:0000313" key="2">
    <source>
        <dbReference type="EMBL" id="MBT0666132.1"/>
    </source>
</evidence>
<keyword evidence="3" id="KW-1185">Reference proteome</keyword>
<dbReference type="AlphaFoldDB" id="A0AAW4L9A8"/>
<organism evidence="2 3">
    <name type="scientific">Geoanaerobacter pelophilus</name>
    <dbReference type="NCBI Taxonomy" id="60036"/>
    <lineage>
        <taxon>Bacteria</taxon>
        <taxon>Pseudomonadati</taxon>
        <taxon>Thermodesulfobacteriota</taxon>
        <taxon>Desulfuromonadia</taxon>
        <taxon>Geobacterales</taxon>
        <taxon>Geobacteraceae</taxon>
        <taxon>Geoanaerobacter</taxon>
    </lineage>
</organism>
<feature type="chain" id="PRO_5043711331" description="PBP domain-containing protein" evidence="1">
    <location>
        <begin position="24"/>
        <end position="442"/>
    </location>
</feature>
<comment type="caution">
    <text evidence="2">The sequence shown here is derived from an EMBL/GenBank/DDBJ whole genome shotgun (WGS) entry which is preliminary data.</text>
</comment>
<dbReference type="RefSeq" id="WP_214172907.1">
    <property type="nucleotide sequence ID" value="NZ_JAHCVJ010000009.1"/>
</dbReference>
<dbReference type="Gene3D" id="3.40.190.10">
    <property type="entry name" value="Periplasmic binding protein-like II"/>
    <property type="match status" value="2"/>
</dbReference>
<evidence type="ECO:0008006" key="4">
    <source>
        <dbReference type="Google" id="ProtNLM"/>
    </source>
</evidence>
<gene>
    <name evidence="2" type="ORF">KI809_17615</name>
</gene>
<dbReference type="InterPro" id="IPR050811">
    <property type="entry name" value="Phosphate_ABC_transporter"/>
</dbReference>
<dbReference type="SUPFAM" id="SSF53850">
    <property type="entry name" value="Periplasmic binding protein-like II"/>
    <property type="match status" value="1"/>
</dbReference>
<keyword evidence="1" id="KW-0732">Signal</keyword>
<dbReference type="EMBL" id="JAHCVJ010000009">
    <property type="protein sequence ID" value="MBT0666132.1"/>
    <property type="molecule type" value="Genomic_DNA"/>
</dbReference>
<dbReference type="PANTHER" id="PTHR30570:SF1">
    <property type="entry name" value="PHOSPHATE-BINDING PROTEIN PSTS"/>
    <property type="match status" value="1"/>
</dbReference>
<evidence type="ECO:0000313" key="3">
    <source>
        <dbReference type="Proteomes" id="UP000811899"/>
    </source>
</evidence>
<proteinExistence type="predicted"/>